<dbReference type="OrthoDB" id="33740at2157"/>
<accession>A0A2U9IBM9</accession>
<gene>
    <name evidence="1" type="ORF">DFR85_01200</name>
</gene>
<organism evidence="1 2">
    <name type="scientific">Acidianus brierleyi</name>
    <dbReference type="NCBI Taxonomy" id="41673"/>
    <lineage>
        <taxon>Archaea</taxon>
        <taxon>Thermoproteota</taxon>
        <taxon>Thermoprotei</taxon>
        <taxon>Sulfolobales</taxon>
        <taxon>Sulfolobaceae</taxon>
        <taxon>Acidianus</taxon>
    </lineage>
</organism>
<dbReference type="AlphaFoldDB" id="A0A2U9IBM9"/>
<keyword evidence="2" id="KW-1185">Reference proteome</keyword>
<dbReference type="EMBL" id="CP029289">
    <property type="protein sequence ID" value="AWR93427.1"/>
    <property type="molecule type" value="Genomic_DNA"/>
</dbReference>
<dbReference type="RefSeq" id="WP_110269311.1">
    <property type="nucleotide sequence ID" value="NZ_CP029289.2"/>
</dbReference>
<dbReference type="KEGG" id="abri:DFR85_01200"/>
<name>A0A2U9IBM9_9CREN</name>
<dbReference type="GeneID" id="36830730"/>
<evidence type="ECO:0000313" key="1">
    <source>
        <dbReference type="EMBL" id="AWR93427.1"/>
    </source>
</evidence>
<sequence>MKIKLYWISIDSDILPHTDKDSNSDLNEVVNCILDEFESRDYFEELEIDPKLITILGIFSGRIVEGIADNLIDYYDGRWSGKLFSGDISATLGESLTYAILYTKFDIDISRIIPLRIVKYLGVSPDTIISSDNNKKLVEFLGITKSAILLVNSRSSINYNRYITAENIKKDILNLENLRYPDNYSLLSYVMNYNGLSSLMLVIKP</sequence>
<reference evidence="1 2" key="1">
    <citation type="submission" date="2018-05" db="EMBL/GenBank/DDBJ databases">
        <title>Complete Genome Sequences of Extremely Thermoacidophilic, Metal-Mobilizing Type-Strain Members of the Archaeal Family Sulfolobaceae: Acidianus brierleyi DSM-1651T, Acidianus sulfidivorans DSM-18786T, Metallosphaera hakonensis DSM-7519T, and Metallosphaera prunae DSM-10039T.</title>
        <authorList>
            <person name="Counts J.A."/>
            <person name="Kelly R.M."/>
        </authorList>
    </citation>
    <scope>NUCLEOTIDE SEQUENCE [LARGE SCALE GENOMIC DNA]</scope>
    <source>
        <strain evidence="1 2">DSM 1651</strain>
    </source>
</reference>
<protein>
    <submittedName>
        <fullName evidence="1">Uncharacterized protein</fullName>
    </submittedName>
</protein>
<proteinExistence type="predicted"/>
<dbReference type="Proteomes" id="UP000248044">
    <property type="component" value="Chromosome"/>
</dbReference>
<evidence type="ECO:0000313" key="2">
    <source>
        <dbReference type="Proteomes" id="UP000248044"/>
    </source>
</evidence>